<dbReference type="Gene3D" id="1.10.1200.10">
    <property type="entry name" value="ACP-like"/>
    <property type="match status" value="1"/>
</dbReference>
<dbReference type="InterPro" id="IPR000873">
    <property type="entry name" value="AMP-dep_synth/lig_dom"/>
</dbReference>
<dbReference type="InterPro" id="IPR009081">
    <property type="entry name" value="PP-bd_ACP"/>
</dbReference>
<evidence type="ECO:0000259" key="3">
    <source>
        <dbReference type="PROSITE" id="PS50075"/>
    </source>
</evidence>
<evidence type="ECO:0000313" key="5">
    <source>
        <dbReference type="Proteomes" id="UP000538929"/>
    </source>
</evidence>
<feature type="domain" description="Carrier" evidence="3">
    <location>
        <begin position="519"/>
        <end position="594"/>
    </location>
</feature>
<protein>
    <submittedName>
        <fullName evidence="4">Amino acid adenylation domain-containing protein</fullName>
    </submittedName>
</protein>
<dbReference type="GO" id="GO:0031177">
    <property type="term" value="F:phosphopantetheine binding"/>
    <property type="evidence" value="ECO:0007669"/>
    <property type="project" value="TreeGrafter"/>
</dbReference>
<dbReference type="SUPFAM" id="SSF56801">
    <property type="entry name" value="Acetyl-CoA synthetase-like"/>
    <property type="match status" value="1"/>
</dbReference>
<dbReference type="SUPFAM" id="SSF47336">
    <property type="entry name" value="ACP-like"/>
    <property type="match status" value="1"/>
</dbReference>
<dbReference type="InterPro" id="IPR006162">
    <property type="entry name" value="Ppantetheine_attach_site"/>
</dbReference>
<dbReference type="PROSITE" id="PS00012">
    <property type="entry name" value="PHOSPHOPANTETHEINE"/>
    <property type="match status" value="1"/>
</dbReference>
<dbReference type="PROSITE" id="PS00455">
    <property type="entry name" value="AMP_BINDING"/>
    <property type="match status" value="1"/>
</dbReference>
<dbReference type="InterPro" id="IPR045851">
    <property type="entry name" value="AMP-bd_C_sf"/>
</dbReference>
<dbReference type="Pfam" id="PF00550">
    <property type="entry name" value="PP-binding"/>
    <property type="match status" value="1"/>
</dbReference>
<proteinExistence type="predicted"/>
<evidence type="ECO:0000256" key="1">
    <source>
        <dbReference type="ARBA" id="ARBA00022450"/>
    </source>
</evidence>
<evidence type="ECO:0000313" key="4">
    <source>
        <dbReference type="EMBL" id="MBB0245312.1"/>
    </source>
</evidence>
<name>A0A7W3TEM8_9ACTN</name>
<keyword evidence="1" id="KW-0596">Phosphopantetheine</keyword>
<dbReference type="GO" id="GO:0005737">
    <property type="term" value="C:cytoplasm"/>
    <property type="evidence" value="ECO:0007669"/>
    <property type="project" value="TreeGrafter"/>
</dbReference>
<dbReference type="Pfam" id="PF13193">
    <property type="entry name" value="AMP-binding_C"/>
    <property type="match status" value="1"/>
</dbReference>
<dbReference type="PANTHER" id="PTHR45527">
    <property type="entry name" value="NONRIBOSOMAL PEPTIDE SYNTHETASE"/>
    <property type="match status" value="1"/>
</dbReference>
<dbReference type="RefSeq" id="WP_182606812.1">
    <property type="nucleotide sequence ID" value="NZ_VKHT01000452.1"/>
</dbReference>
<keyword evidence="5" id="KW-1185">Reference proteome</keyword>
<dbReference type="Gene3D" id="3.30.300.30">
    <property type="match status" value="1"/>
</dbReference>
<evidence type="ECO:0000256" key="2">
    <source>
        <dbReference type="ARBA" id="ARBA00022553"/>
    </source>
</evidence>
<dbReference type="NCBIfam" id="TIGR01733">
    <property type="entry name" value="AA-adenyl-dom"/>
    <property type="match status" value="1"/>
</dbReference>
<dbReference type="PROSITE" id="PS50075">
    <property type="entry name" value="CARRIER"/>
    <property type="match status" value="1"/>
</dbReference>
<dbReference type="GO" id="GO:0043041">
    <property type="term" value="P:amino acid activation for nonribosomal peptide biosynthetic process"/>
    <property type="evidence" value="ECO:0007669"/>
    <property type="project" value="TreeGrafter"/>
</dbReference>
<dbReference type="Proteomes" id="UP000538929">
    <property type="component" value="Unassembled WGS sequence"/>
</dbReference>
<dbReference type="InterPro" id="IPR020845">
    <property type="entry name" value="AMP-binding_CS"/>
</dbReference>
<dbReference type="InterPro" id="IPR010071">
    <property type="entry name" value="AA_adenyl_dom"/>
</dbReference>
<accession>A0A7W3TEM8</accession>
<dbReference type="InterPro" id="IPR036736">
    <property type="entry name" value="ACP-like_sf"/>
</dbReference>
<dbReference type="Gene3D" id="3.40.50.12780">
    <property type="entry name" value="N-terminal domain of ligase-like"/>
    <property type="match status" value="1"/>
</dbReference>
<comment type="caution">
    <text evidence="4">The sequence shown here is derived from an EMBL/GenBank/DDBJ whole genome shotgun (WGS) entry which is preliminary data.</text>
</comment>
<gene>
    <name evidence="4" type="ORF">FNQ90_14675</name>
</gene>
<keyword evidence="2" id="KW-0597">Phosphoprotein</keyword>
<feature type="non-terminal residue" evidence="4">
    <location>
        <position position="602"/>
    </location>
</feature>
<dbReference type="PANTHER" id="PTHR45527:SF1">
    <property type="entry name" value="FATTY ACID SYNTHASE"/>
    <property type="match status" value="1"/>
</dbReference>
<dbReference type="Pfam" id="PF00501">
    <property type="entry name" value="AMP-binding"/>
    <property type="match status" value="1"/>
</dbReference>
<dbReference type="InterPro" id="IPR042099">
    <property type="entry name" value="ANL_N_sf"/>
</dbReference>
<organism evidence="4 5">
    <name type="scientific">Streptomyces alkaliphilus</name>
    <dbReference type="NCBI Taxonomy" id="1472722"/>
    <lineage>
        <taxon>Bacteria</taxon>
        <taxon>Bacillati</taxon>
        <taxon>Actinomycetota</taxon>
        <taxon>Actinomycetes</taxon>
        <taxon>Kitasatosporales</taxon>
        <taxon>Streptomycetaceae</taxon>
        <taxon>Streptomyces</taxon>
    </lineage>
</organism>
<dbReference type="GO" id="GO:0044550">
    <property type="term" value="P:secondary metabolite biosynthetic process"/>
    <property type="evidence" value="ECO:0007669"/>
    <property type="project" value="TreeGrafter"/>
</dbReference>
<dbReference type="InterPro" id="IPR025110">
    <property type="entry name" value="AMP-bd_C"/>
</dbReference>
<dbReference type="EMBL" id="VKHT01000452">
    <property type="protein sequence ID" value="MBB0245312.1"/>
    <property type="molecule type" value="Genomic_DNA"/>
</dbReference>
<sequence length="602" mass="63770">MSTPADDGPYGFGERIEQVVAHHARLRPHAVAVQQGERKITYGELTERAETVAAALSRLRVEPGRHIAVRIPRSPELVTALLGVLRAGASYVAIDPQWPQARVEETLRGTDTALCVIDAPGARTVPAGAEVRTVTLASLLELGRTAPVPEPLYDGTATASVFYTSGSTGKPKGVLSPHRGTIRTLVNCPAIPLGRDSVFHQAAPLPWDGLSLELWAPLLNGGRCVLMDRAATALDAQGLEVAIRQGVNSLWLTSSLFSVLAEERIELFGAVRLLLVGGERVSVSNARRVLTEFPALHMVNGYGPVESTIFATTHVIRPADVDEGSTEIPIGTPVPRTTVALLGADGRPVADGDMGEIAVAGDGVALGYAGAPEETARRFFTRGGVRFYRTGDLAVRDAEGLLRYRGRTDHQFKIRGVRIEAGEVEAVLENHPEVTACCVVPLETAPGRVQLAAAYTTVHQQPLDEAGLTEHAAHSLLDAMVPTRLAHAVQLPLNANGKADRKAVEALLRRSAGPAGAATQQPTRDSPVLDDIRALLGAAHLAEDDDLVMAGANSLDVIRLAARVGARLGARLTASDVYRLRTARAITAHCAQAAPGEQLPAP</sequence>
<reference evidence="5" key="1">
    <citation type="submission" date="2019-10" db="EMBL/GenBank/DDBJ databases">
        <title>Streptomyces sp. nov., a novel actinobacterium isolated from alkaline environment.</title>
        <authorList>
            <person name="Golinska P."/>
        </authorList>
    </citation>
    <scope>NUCLEOTIDE SEQUENCE [LARGE SCALE GENOMIC DNA]</scope>
    <source>
        <strain evidence="5">DSM 42118</strain>
    </source>
</reference>
<dbReference type="AlphaFoldDB" id="A0A7W3TEM8"/>